<evidence type="ECO:0000313" key="2">
    <source>
        <dbReference type="Proteomes" id="UP001140091"/>
    </source>
</evidence>
<evidence type="ECO:0008006" key="3">
    <source>
        <dbReference type="Google" id="ProtNLM"/>
    </source>
</evidence>
<keyword evidence="2" id="KW-1185">Reference proteome</keyword>
<dbReference type="EMBL" id="JANBPK010000035">
    <property type="protein sequence ID" value="KAJ2936616.1"/>
    <property type="molecule type" value="Genomic_DNA"/>
</dbReference>
<dbReference type="SUPFAM" id="SSF52047">
    <property type="entry name" value="RNI-like"/>
    <property type="match status" value="1"/>
</dbReference>
<protein>
    <recommendedName>
        <fullName evidence="3">F-box domain-containing protein</fullName>
    </recommendedName>
</protein>
<reference evidence="1" key="1">
    <citation type="submission" date="2022-06" db="EMBL/GenBank/DDBJ databases">
        <title>Genome Sequence of Candolleomyces eurysporus.</title>
        <authorList>
            <person name="Buettner E."/>
        </authorList>
    </citation>
    <scope>NUCLEOTIDE SEQUENCE</scope>
    <source>
        <strain evidence="1">VTCC 930004</strain>
    </source>
</reference>
<accession>A0A9W8JKY5</accession>
<feature type="non-terminal residue" evidence="1">
    <location>
        <position position="371"/>
    </location>
</feature>
<comment type="caution">
    <text evidence="1">The sequence shown here is derived from an EMBL/GenBank/DDBJ whole genome shotgun (WGS) entry which is preliminary data.</text>
</comment>
<dbReference type="AlphaFoldDB" id="A0A9W8JKY5"/>
<organism evidence="1 2">
    <name type="scientific">Candolleomyces eurysporus</name>
    <dbReference type="NCBI Taxonomy" id="2828524"/>
    <lineage>
        <taxon>Eukaryota</taxon>
        <taxon>Fungi</taxon>
        <taxon>Dikarya</taxon>
        <taxon>Basidiomycota</taxon>
        <taxon>Agaricomycotina</taxon>
        <taxon>Agaricomycetes</taxon>
        <taxon>Agaricomycetidae</taxon>
        <taxon>Agaricales</taxon>
        <taxon>Agaricineae</taxon>
        <taxon>Psathyrellaceae</taxon>
        <taxon>Candolleomyces</taxon>
    </lineage>
</organism>
<gene>
    <name evidence="1" type="ORF">H1R20_g470</name>
</gene>
<dbReference type="Proteomes" id="UP001140091">
    <property type="component" value="Unassembled WGS sequence"/>
</dbReference>
<proteinExistence type="predicted"/>
<dbReference type="InterPro" id="IPR032675">
    <property type="entry name" value="LRR_dom_sf"/>
</dbReference>
<evidence type="ECO:0000313" key="1">
    <source>
        <dbReference type="EMBL" id="KAJ2936616.1"/>
    </source>
</evidence>
<sequence>MVFTSDSFFKGLSAYISSMATSLTELDVTDVVLEVSHFKNVVRLFRSHTSVLTALHLAIDELDPQVFAFMSHALPHLQRLTLRYGTFKLSEEQEQMVERSAGTPRNRVATEQLSCSNTSLTEAQAIGILDSTIIAFLNHNNHIKHLVLGVFGGGAFDSSILLNCVGPFPSLTTLSFSHALSPEGAGIASAIHIFIMTKVPGLQELSLELDRIVQLAGVFSLQETQRYNIQLSKLRLHVASELTRPPYIRAPPFISDDFFKQLSAYIDSIATSLTELDVNGVFLNFTQFKNVVRLFKSPTKVLTALHLPIDELDPQVFVFMSHALPRLQRLTVRYCILDGRPPPTVGTSETWMRRNEVRRNVLPVNVAELFG</sequence>
<dbReference type="Gene3D" id="3.80.10.10">
    <property type="entry name" value="Ribonuclease Inhibitor"/>
    <property type="match status" value="1"/>
</dbReference>
<name>A0A9W8JKY5_9AGAR</name>